<organism evidence="1 2">
    <name type="scientific">Halorientalis brevis</name>
    <dbReference type="NCBI Taxonomy" id="1126241"/>
    <lineage>
        <taxon>Archaea</taxon>
        <taxon>Methanobacteriati</taxon>
        <taxon>Methanobacteriota</taxon>
        <taxon>Stenosarchaea group</taxon>
        <taxon>Halobacteria</taxon>
        <taxon>Halobacteriales</taxon>
        <taxon>Haloarculaceae</taxon>
        <taxon>Halorientalis</taxon>
    </lineage>
</organism>
<dbReference type="Proteomes" id="UP001597119">
    <property type="component" value="Unassembled WGS sequence"/>
</dbReference>
<protein>
    <submittedName>
        <fullName evidence="1">Uncharacterized protein</fullName>
    </submittedName>
</protein>
<sequence>MADTELTVEGYLMDVGCIRKNPRDELVARARDHTRDCALMGHCVESGYGIVTEDDRVTVLDPDATPQVVTTVEATDTERGIRLRVTREERDGQMETTAVEELT</sequence>
<comment type="caution">
    <text evidence="1">The sequence shown here is derived from an EMBL/GenBank/DDBJ whole genome shotgun (WGS) entry which is preliminary data.</text>
</comment>
<accession>A0ABD6CC63</accession>
<gene>
    <name evidence="1" type="ORF">ACFR9U_13185</name>
</gene>
<dbReference type="AlphaFoldDB" id="A0ABD6CC63"/>
<proteinExistence type="predicted"/>
<evidence type="ECO:0000313" key="2">
    <source>
        <dbReference type="Proteomes" id="UP001597119"/>
    </source>
</evidence>
<name>A0ABD6CC63_9EURY</name>
<reference evidence="1 2" key="1">
    <citation type="journal article" date="2019" name="Int. J. Syst. Evol. Microbiol.">
        <title>The Global Catalogue of Microorganisms (GCM) 10K type strain sequencing project: providing services to taxonomists for standard genome sequencing and annotation.</title>
        <authorList>
            <consortium name="The Broad Institute Genomics Platform"/>
            <consortium name="The Broad Institute Genome Sequencing Center for Infectious Disease"/>
            <person name="Wu L."/>
            <person name="Ma J."/>
        </authorList>
    </citation>
    <scope>NUCLEOTIDE SEQUENCE [LARGE SCALE GENOMIC DNA]</scope>
    <source>
        <strain evidence="1 2">CGMCC 1.12125</strain>
    </source>
</reference>
<evidence type="ECO:0000313" key="1">
    <source>
        <dbReference type="EMBL" id="MFD1587936.1"/>
    </source>
</evidence>
<keyword evidence="2" id="KW-1185">Reference proteome</keyword>
<dbReference type="EMBL" id="JBHUDJ010000006">
    <property type="protein sequence ID" value="MFD1587936.1"/>
    <property type="molecule type" value="Genomic_DNA"/>
</dbReference>
<dbReference type="RefSeq" id="WP_247380386.1">
    <property type="nucleotide sequence ID" value="NZ_JALLGV010000008.1"/>
</dbReference>